<name>A0A1F7W364_9BACT</name>
<evidence type="ECO:0000313" key="2">
    <source>
        <dbReference type="Proteomes" id="UP000177331"/>
    </source>
</evidence>
<comment type="caution">
    <text evidence="1">The sequence shown here is derived from an EMBL/GenBank/DDBJ whole genome shotgun (WGS) entry which is preliminary data.</text>
</comment>
<accession>A0A1F7W364</accession>
<dbReference type="AlphaFoldDB" id="A0A1F7W364"/>
<reference evidence="1 2" key="1">
    <citation type="journal article" date="2016" name="Nat. Commun.">
        <title>Thousands of microbial genomes shed light on interconnected biogeochemical processes in an aquifer system.</title>
        <authorList>
            <person name="Anantharaman K."/>
            <person name="Brown C.T."/>
            <person name="Hug L.A."/>
            <person name="Sharon I."/>
            <person name="Castelle C.J."/>
            <person name="Probst A.J."/>
            <person name="Thomas B.C."/>
            <person name="Singh A."/>
            <person name="Wilkins M.J."/>
            <person name="Karaoz U."/>
            <person name="Brodie E.L."/>
            <person name="Williams K.H."/>
            <person name="Hubbard S.S."/>
            <person name="Banfield J.F."/>
        </authorList>
    </citation>
    <scope>NUCLEOTIDE SEQUENCE [LARGE SCALE GENOMIC DNA]</scope>
</reference>
<gene>
    <name evidence="1" type="ORF">A2318_03695</name>
</gene>
<proteinExistence type="predicted"/>
<evidence type="ECO:0000313" key="1">
    <source>
        <dbReference type="EMBL" id="OGL97221.1"/>
    </source>
</evidence>
<dbReference type="Proteomes" id="UP000177331">
    <property type="component" value="Unassembled WGS sequence"/>
</dbReference>
<sequence length="59" mass="6296">MKPIAAPIGPAIEAPITAPATAPPAPELEELLHFSHMGHLTKVQETIDLTLNQSFLVIN</sequence>
<protein>
    <submittedName>
        <fullName evidence="1">Uncharacterized protein</fullName>
    </submittedName>
</protein>
<organism evidence="1 2">
    <name type="scientific">Candidatus Uhrbacteria bacterium RIFOXYB2_FULL_45_11</name>
    <dbReference type="NCBI Taxonomy" id="1802421"/>
    <lineage>
        <taxon>Bacteria</taxon>
        <taxon>Candidatus Uhriibacteriota</taxon>
    </lineage>
</organism>
<dbReference type="EMBL" id="MGFD01000055">
    <property type="protein sequence ID" value="OGL97221.1"/>
    <property type="molecule type" value="Genomic_DNA"/>
</dbReference>